<proteinExistence type="predicted"/>
<dbReference type="RefSeq" id="WP_133235339.1">
    <property type="nucleotide sequence ID" value="NZ_SOZE01000034.1"/>
</dbReference>
<evidence type="ECO:0000313" key="3">
    <source>
        <dbReference type="Proteomes" id="UP000297540"/>
    </source>
</evidence>
<evidence type="ECO:0008006" key="4">
    <source>
        <dbReference type="Google" id="ProtNLM"/>
    </source>
</evidence>
<dbReference type="OrthoDB" id="794403at2"/>
<evidence type="ECO:0000256" key="1">
    <source>
        <dbReference type="SAM" id="SignalP"/>
    </source>
</evidence>
<keyword evidence="1" id="KW-0732">Signal</keyword>
<dbReference type="Proteomes" id="UP000297540">
    <property type="component" value="Unassembled WGS sequence"/>
</dbReference>
<sequence length="170" mass="18739">MQTLMNNMKPYILIAALAMASCTGNNNNTTDTPKTDSGTADSVNAKLKAPAQNMEYCFLHTDGMNAEDTTAIHLIINGSKVTGDMYWLPKEKDKRKGTLTGTTDGSIIKAQWHFMQEGQTDSVAVEFKLSSQQLAQKSSMLDPKTGREIVDPKADYITIYNMDTCGKFKK</sequence>
<comment type="caution">
    <text evidence="2">The sequence shown here is derived from an EMBL/GenBank/DDBJ whole genome shotgun (WGS) entry which is preliminary data.</text>
</comment>
<keyword evidence="3" id="KW-1185">Reference proteome</keyword>
<reference evidence="2 3" key="1">
    <citation type="journal article" date="2017" name="Int. J. Syst. Evol. Microbiol.">
        <title>Mucilaginibacterpsychrotolerans sp. nov., isolated from peatlands.</title>
        <authorList>
            <person name="Deng Y."/>
            <person name="Shen L."/>
            <person name="Xu B."/>
            <person name="Liu Y."/>
            <person name="Gu Z."/>
            <person name="Liu H."/>
            <person name="Zhou Y."/>
        </authorList>
    </citation>
    <scope>NUCLEOTIDE SEQUENCE [LARGE SCALE GENOMIC DNA]</scope>
    <source>
        <strain evidence="2 3">NH7-4</strain>
    </source>
</reference>
<dbReference type="AlphaFoldDB" id="A0A4Y8S6E9"/>
<gene>
    <name evidence="2" type="ORF">E2R66_23045</name>
</gene>
<protein>
    <recommendedName>
        <fullName evidence="4">Copper resistance protein NlpE</fullName>
    </recommendedName>
</protein>
<feature type="chain" id="PRO_5021489661" description="Copper resistance protein NlpE" evidence="1">
    <location>
        <begin position="21"/>
        <end position="170"/>
    </location>
</feature>
<evidence type="ECO:0000313" key="2">
    <source>
        <dbReference type="EMBL" id="TFF34110.1"/>
    </source>
</evidence>
<organism evidence="2 3">
    <name type="scientific">Mucilaginibacter psychrotolerans</name>
    <dbReference type="NCBI Taxonomy" id="1524096"/>
    <lineage>
        <taxon>Bacteria</taxon>
        <taxon>Pseudomonadati</taxon>
        <taxon>Bacteroidota</taxon>
        <taxon>Sphingobacteriia</taxon>
        <taxon>Sphingobacteriales</taxon>
        <taxon>Sphingobacteriaceae</taxon>
        <taxon>Mucilaginibacter</taxon>
    </lineage>
</organism>
<accession>A0A4Y8S6E9</accession>
<feature type="signal peptide" evidence="1">
    <location>
        <begin position="1"/>
        <end position="20"/>
    </location>
</feature>
<dbReference type="EMBL" id="SOZE01000034">
    <property type="protein sequence ID" value="TFF34110.1"/>
    <property type="molecule type" value="Genomic_DNA"/>
</dbReference>
<name>A0A4Y8S6E9_9SPHI</name>